<dbReference type="RefSeq" id="WP_136428234.1">
    <property type="nucleotide sequence ID" value="NZ_SSSM01000005.1"/>
</dbReference>
<dbReference type="InterPro" id="IPR036390">
    <property type="entry name" value="WH_DNA-bd_sf"/>
</dbReference>
<keyword evidence="3" id="KW-0804">Transcription</keyword>
<evidence type="ECO:0000313" key="5">
    <source>
        <dbReference type="EMBL" id="THG29905.1"/>
    </source>
</evidence>
<dbReference type="InterPro" id="IPR002577">
    <property type="entry name" value="HTH_HxlR"/>
</dbReference>
<keyword evidence="6" id="KW-1185">Reference proteome</keyword>
<gene>
    <name evidence="5" type="ORF">E6C64_14760</name>
</gene>
<dbReference type="Proteomes" id="UP000309133">
    <property type="component" value="Unassembled WGS sequence"/>
</dbReference>
<protein>
    <submittedName>
        <fullName evidence="5">Helix-turn-helix transcriptional regulator</fullName>
    </submittedName>
</protein>
<dbReference type="CDD" id="cd00090">
    <property type="entry name" value="HTH_ARSR"/>
    <property type="match status" value="1"/>
</dbReference>
<keyword evidence="2" id="KW-0238">DNA-binding</keyword>
<comment type="caution">
    <text evidence="5">The sequence shown here is derived from an EMBL/GenBank/DDBJ whole genome shotgun (WGS) entry which is preliminary data.</text>
</comment>
<evidence type="ECO:0000256" key="1">
    <source>
        <dbReference type="ARBA" id="ARBA00023015"/>
    </source>
</evidence>
<dbReference type="PROSITE" id="PS51118">
    <property type="entry name" value="HTH_HXLR"/>
    <property type="match status" value="1"/>
</dbReference>
<name>A0A4S4FKS9_9MICO</name>
<dbReference type="EMBL" id="SSSM01000005">
    <property type="protein sequence ID" value="THG29905.1"/>
    <property type="molecule type" value="Genomic_DNA"/>
</dbReference>
<sequence>MQLDEHEGRMCDATVSLAFAILGKPWNGMILEVLGNGAITYSAVRRAVPGISDAVLSSRLTDLADAGLVTREVDAGPPTIVRYSLAKAGIELMPLLRQLGSWASSNLDPALAASVRANASR</sequence>
<accession>A0A4S4FKS9</accession>
<dbReference type="PANTHER" id="PTHR33204:SF37">
    <property type="entry name" value="HTH-TYPE TRANSCRIPTIONAL REGULATOR YODB"/>
    <property type="match status" value="1"/>
</dbReference>
<reference evidence="5 6" key="1">
    <citation type="submission" date="2019-04" db="EMBL/GenBank/DDBJ databases">
        <authorList>
            <person name="Jiang L."/>
        </authorList>
    </citation>
    <scope>NUCLEOTIDE SEQUENCE [LARGE SCALE GENOMIC DNA]</scope>
    <source>
        <strain evidence="5 6">YIM 131853</strain>
    </source>
</reference>
<dbReference type="GO" id="GO:0003677">
    <property type="term" value="F:DNA binding"/>
    <property type="evidence" value="ECO:0007669"/>
    <property type="project" value="UniProtKB-KW"/>
</dbReference>
<evidence type="ECO:0000256" key="3">
    <source>
        <dbReference type="ARBA" id="ARBA00023163"/>
    </source>
</evidence>
<dbReference type="InterPro" id="IPR011991">
    <property type="entry name" value="ArsR-like_HTH"/>
</dbReference>
<dbReference type="AlphaFoldDB" id="A0A4S4FKS9"/>
<evidence type="ECO:0000259" key="4">
    <source>
        <dbReference type="PROSITE" id="PS51118"/>
    </source>
</evidence>
<dbReference type="SUPFAM" id="SSF46785">
    <property type="entry name" value="Winged helix' DNA-binding domain"/>
    <property type="match status" value="1"/>
</dbReference>
<evidence type="ECO:0000313" key="6">
    <source>
        <dbReference type="Proteomes" id="UP000309133"/>
    </source>
</evidence>
<dbReference type="Gene3D" id="1.10.10.10">
    <property type="entry name" value="Winged helix-like DNA-binding domain superfamily/Winged helix DNA-binding domain"/>
    <property type="match status" value="1"/>
</dbReference>
<dbReference type="PANTHER" id="PTHR33204">
    <property type="entry name" value="TRANSCRIPTIONAL REGULATOR, MARR FAMILY"/>
    <property type="match status" value="1"/>
</dbReference>
<proteinExistence type="predicted"/>
<feature type="domain" description="HTH hxlR-type" evidence="4">
    <location>
        <begin position="11"/>
        <end position="111"/>
    </location>
</feature>
<dbReference type="Pfam" id="PF01638">
    <property type="entry name" value="HxlR"/>
    <property type="match status" value="1"/>
</dbReference>
<keyword evidence="1" id="KW-0805">Transcription regulation</keyword>
<dbReference type="InterPro" id="IPR036388">
    <property type="entry name" value="WH-like_DNA-bd_sf"/>
</dbReference>
<organism evidence="5 6">
    <name type="scientific">Naasia lichenicola</name>
    <dbReference type="NCBI Taxonomy" id="2565933"/>
    <lineage>
        <taxon>Bacteria</taxon>
        <taxon>Bacillati</taxon>
        <taxon>Actinomycetota</taxon>
        <taxon>Actinomycetes</taxon>
        <taxon>Micrococcales</taxon>
        <taxon>Microbacteriaceae</taxon>
        <taxon>Naasia</taxon>
    </lineage>
</organism>
<dbReference type="OrthoDB" id="9800966at2"/>
<evidence type="ECO:0000256" key="2">
    <source>
        <dbReference type="ARBA" id="ARBA00023125"/>
    </source>
</evidence>